<dbReference type="PANTHER" id="PTHR42078:SF1">
    <property type="entry name" value="GLUCAN 1, 4-ALPHA-GLUCOSIDASE"/>
    <property type="match status" value="1"/>
</dbReference>
<keyword evidence="2" id="KW-1133">Transmembrane helix</keyword>
<feature type="transmembrane region" description="Helical" evidence="2">
    <location>
        <begin position="401"/>
        <end position="421"/>
    </location>
</feature>
<accession>V5G3Z6</accession>
<feature type="compositionally biased region" description="Basic and acidic residues" evidence="1">
    <location>
        <begin position="561"/>
        <end position="571"/>
    </location>
</feature>
<dbReference type="InParanoid" id="V5G3Z6"/>
<dbReference type="EMBL" id="BAUL01000282">
    <property type="protein sequence ID" value="GAD99153.1"/>
    <property type="molecule type" value="Genomic_DNA"/>
</dbReference>
<dbReference type="Proteomes" id="UP000018001">
    <property type="component" value="Unassembled WGS sequence"/>
</dbReference>
<feature type="compositionally biased region" description="Basic and acidic residues" evidence="1">
    <location>
        <begin position="228"/>
        <end position="238"/>
    </location>
</feature>
<reference evidence="5" key="1">
    <citation type="journal article" date="2014" name="Genome Announc.">
        <title>Draft genome sequence of the formaldehyde-resistant fungus Byssochlamys spectabilis No. 5 (anamorph Paecilomyces variotii No. 5) (NBRC109023).</title>
        <authorList>
            <person name="Oka T."/>
            <person name="Ekino K."/>
            <person name="Fukuda K."/>
            <person name="Nomura Y."/>
        </authorList>
    </citation>
    <scope>NUCLEOTIDE SEQUENCE [LARGE SCALE GENOMIC DNA]</scope>
    <source>
        <strain evidence="5">No. 5 / NBRC 109023</strain>
    </source>
</reference>
<keyword evidence="5" id="KW-1185">Reference proteome</keyword>
<name>V5G3Z6_BYSSN</name>
<feature type="region of interest" description="Disordered" evidence="1">
    <location>
        <begin position="66"/>
        <end position="96"/>
    </location>
</feature>
<dbReference type="PANTHER" id="PTHR42078">
    <property type="entry name" value="GLUCAN 1, 4-ALPHA-GLUCOSIDASE"/>
    <property type="match status" value="1"/>
</dbReference>
<feature type="region of interest" description="Disordered" evidence="1">
    <location>
        <begin position="210"/>
        <end position="238"/>
    </location>
</feature>
<feature type="compositionally biased region" description="Basic and acidic residues" evidence="1">
    <location>
        <begin position="746"/>
        <end position="755"/>
    </location>
</feature>
<evidence type="ECO:0000313" key="5">
    <source>
        <dbReference type="Proteomes" id="UP000018001"/>
    </source>
</evidence>
<feature type="compositionally biased region" description="Low complexity" evidence="1">
    <location>
        <begin position="637"/>
        <end position="652"/>
    </location>
</feature>
<keyword evidence="2" id="KW-0472">Membrane</keyword>
<feature type="compositionally biased region" description="Polar residues" evidence="1">
    <location>
        <begin position="522"/>
        <end position="538"/>
    </location>
</feature>
<dbReference type="AlphaFoldDB" id="V5G3Z6"/>
<feature type="compositionally biased region" description="Polar residues" evidence="1">
    <location>
        <begin position="572"/>
        <end position="612"/>
    </location>
</feature>
<organism evidence="4 5">
    <name type="scientific">Byssochlamys spectabilis (strain No. 5 / NBRC 109023)</name>
    <name type="common">Paecilomyces variotii</name>
    <dbReference type="NCBI Taxonomy" id="1356009"/>
    <lineage>
        <taxon>Eukaryota</taxon>
        <taxon>Fungi</taxon>
        <taxon>Dikarya</taxon>
        <taxon>Ascomycota</taxon>
        <taxon>Pezizomycotina</taxon>
        <taxon>Eurotiomycetes</taxon>
        <taxon>Eurotiomycetidae</taxon>
        <taxon>Eurotiales</taxon>
        <taxon>Thermoascaceae</taxon>
        <taxon>Paecilomyces</taxon>
    </lineage>
</organism>
<sequence>MAAAELQSLLRFLSQDAKIPLALAMSKVKELQKAGLNNPDDIGRSELQPLQTIFKDEKTSKKVLNAAKRNSKKRAAPSSSDTISTKKAKKGDPDVPITPFQIESDLSLPVSSATEEELSNTVILTNRAPLVLAFAVTVLKYAMPEQPISSRLSLAQAVVSANSRSKAVSLGLESGNSAEEEGWGEGLPVVKVLGREIRVLKRWDYNPMDGKPDDAVISESSTQPSHSDAQEASREGARKMPLWGVDLEAMRKANTQSKRGDSQIHTADAARTYLMKAFALHKESNAGQKGSSGKKSNAALAKEKEEAVGLVLRAIDLLCESWASTLSTEELDRRAWAWYLRVRPDVQSGTAGWGEKGQPGPIDQSSLTVRPVGPPEGLLPQSSCPFSLSPSLSSKLRLSRLLLVLVPSFIFSLPLFVFRLLSRDSVLDLPVSARYCRLVSDSIDSRRAGGVSDAMAGRVPSRDQSERSRYRSSQSSAGTQDHRDSLSRRSLSNRFSNPNVFSDEFSLDPLDPPDADRVHRNPSVSSYDSSITLRSNNYAPVPSKLSFPETVPPPEVNPFDDNARSSLDDAPNRSSLPQKGGITTNRNSTGTVSSAVSTPTIARRSLSTSSHFSMPRAQSPYTGATGPSHPYAMYPQVGVSRSPSVTTTSTVRGADRPLMGASAPQHPYAMYPQNILPEEGLDDDVPPVGFPGHTQPYQRPPGRADDDVGDIVGPDGHLEQLPPYSRYPDGIPPKIGMGPASIASANREREMHDQDWDTAASGASGVSSRTMLPDESPARPPPPPPPPPAPPVESEPPVDSFEEKIKRKSMQRMCFGVPIWMFVLIAAVLIIGAAIGGVIGGVLGAQKGEQSGAASASSSLSHKPASVVTVTATSHTDATPLATIPGNLLPLPTGKFQIPASVKNQSKFCMPSSSYWSTWGCISQGSLEVEVDGKISSSSIKFQDEPISGTFTYGAQAPVFSNPVFPLKLMLDKEDTDFGPALFFDTQFDKLVIVDENTFPTPTGASKRSVDSAELLGAQWSRKTVASPGDKPWFCWWNGTAMEFFMYLNQTTHDAEIDATPIASTPTAASPTRAGSSKLRRDYLGDYPRRIKMEEKRNNPDAQKPYCVQMQVLDDGEVSGPINQFQIAIDEVEPAQTTTIAVKRDGAASSTSSAQGSYQSTCYCESLTD</sequence>
<feature type="compositionally biased region" description="Low complexity" evidence="1">
    <location>
        <begin position="488"/>
        <end position="497"/>
    </location>
</feature>
<evidence type="ECO:0000256" key="2">
    <source>
        <dbReference type="SAM" id="Phobius"/>
    </source>
</evidence>
<protein>
    <recommendedName>
        <fullName evidence="3">DUF7820 domain-containing protein</fullName>
    </recommendedName>
</protein>
<feature type="domain" description="DUF7820" evidence="3">
    <location>
        <begin position="872"/>
        <end position="1164"/>
    </location>
</feature>
<evidence type="ECO:0000259" key="3">
    <source>
        <dbReference type="Pfam" id="PF25130"/>
    </source>
</evidence>
<feature type="compositionally biased region" description="Polar residues" evidence="1">
    <location>
        <begin position="218"/>
        <end position="227"/>
    </location>
</feature>
<gene>
    <name evidence="4" type="ORF">PVAR5_7860</name>
</gene>
<evidence type="ECO:0000256" key="1">
    <source>
        <dbReference type="SAM" id="MobiDB-lite"/>
    </source>
</evidence>
<comment type="caution">
    <text evidence="4">The sequence shown here is derived from an EMBL/GenBank/DDBJ whole genome shotgun (WGS) entry which is preliminary data.</text>
</comment>
<feature type="transmembrane region" description="Helical" evidence="2">
    <location>
        <begin position="814"/>
        <end position="843"/>
    </location>
</feature>
<proteinExistence type="predicted"/>
<evidence type="ECO:0000313" key="4">
    <source>
        <dbReference type="EMBL" id="GAD99153.1"/>
    </source>
</evidence>
<dbReference type="OrthoDB" id="514070at2759"/>
<dbReference type="eggNOG" id="ENOG502SJP0">
    <property type="taxonomic scope" value="Eukaryota"/>
</dbReference>
<dbReference type="HOGENOM" id="CLU_274293_0_0_1"/>
<feature type="region of interest" description="Disordered" evidence="1">
    <location>
        <begin position="688"/>
        <end position="801"/>
    </location>
</feature>
<feature type="compositionally biased region" description="Pro residues" evidence="1">
    <location>
        <begin position="778"/>
        <end position="794"/>
    </location>
</feature>
<feature type="compositionally biased region" description="Basic and acidic residues" evidence="1">
    <location>
        <begin position="460"/>
        <end position="469"/>
    </location>
</feature>
<keyword evidence="2" id="KW-0812">Transmembrane</keyword>
<dbReference type="Pfam" id="PF25130">
    <property type="entry name" value="DUF7820"/>
    <property type="match status" value="1"/>
</dbReference>
<dbReference type="InterPro" id="IPR056722">
    <property type="entry name" value="DUF7820"/>
</dbReference>
<feature type="region of interest" description="Disordered" evidence="1">
    <location>
        <begin position="447"/>
        <end position="666"/>
    </location>
</feature>